<evidence type="ECO:0000256" key="8">
    <source>
        <dbReference type="ARBA" id="ARBA00048366"/>
    </source>
</evidence>
<comment type="catalytic activity">
    <reaction evidence="8 9">
        <text>L-threonine + hydrogencarbonate + ATP = L-threonylcarbamoyladenylate + diphosphate + H2O</text>
        <dbReference type="Rhea" id="RHEA:36407"/>
        <dbReference type="ChEBI" id="CHEBI:15377"/>
        <dbReference type="ChEBI" id="CHEBI:17544"/>
        <dbReference type="ChEBI" id="CHEBI:30616"/>
        <dbReference type="ChEBI" id="CHEBI:33019"/>
        <dbReference type="ChEBI" id="CHEBI:57926"/>
        <dbReference type="ChEBI" id="CHEBI:73682"/>
        <dbReference type="EC" id="2.7.7.87"/>
    </reaction>
</comment>
<dbReference type="HAMAP" id="MF_01852">
    <property type="entry name" value="TsaC"/>
    <property type="match status" value="1"/>
</dbReference>
<dbReference type="GO" id="GO:0005524">
    <property type="term" value="F:ATP binding"/>
    <property type="evidence" value="ECO:0007669"/>
    <property type="project" value="UniProtKB-UniRule"/>
</dbReference>
<dbReference type="InterPro" id="IPR006070">
    <property type="entry name" value="Sua5-like_dom"/>
</dbReference>
<dbReference type="AlphaFoldDB" id="A0A6N7QPM1"/>
<keyword evidence="3 9" id="KW-0808">Transferase</keyword>
<evidence type="ECO:0000256" key="5">
    <source>
        <dbReference type="ARBA" id="ARBA00022695"/>
    </source>
</evidence>
<evidence type="ECO:0000256" key="4">
    <source>
        <dbReference type="ARBA" id="ARBA00022694"/>
    </source>
</evidence>
<accession>A0A6N7QPM1</accession>
<proteinExistence type="inferred from homology"/>
<dbReference type="InterPro" id="IPR050156">
    <property type="entry name" value="TC-AMP_synthase_SUA5"/>
</dbReference>
<dbReference type="EC" id="2.7.7.87" evidence="9"/>
<dbReference type="GO" id="GO:0003725">
    <property type="term" value="F:double-stranded RNA binding"/>
    <property type="evidence" value="ECO:0007669"/>
    <property type="project" value="InterPro"/>
</dbReference>
<keyword evidence="2 9" id="KW-0963">Cytoplasm</keyword>
<dbReference type="RefSeq" id="WP_153719390.1">
    <property type="nucleotide sequence ID" value="NZ_WJPP01000003.1"/>
</dbReference>
<dbReference type="PROSITE" id="PS51163">
    <property type="entry name" value="YRDC"/>
    <property type="match status" value="1"/>
</dbReference>
<evidence type="ECO:0000256" key="9">
    <source>
        <dbReference type="HAMAP-Rule" id="MF_01852"/>
    </source>
</evidence>
<dbReference type="Gene3D" id="3.90.870.10">
    <property type="entry name" value="DHBP synthase"/>
    <property type="match status" value="1"/>
</dbReference>
<protein>
    <recommendedName>
        <fullName evidence="9">Threonylcarbamoyl-AMP synthase</fullName>
        <shortName evidence="9">TC-AMP synthase</shortName>
        <ecNumber evidence="9">2.7.7.87</ecNumber>
    </recommendedName>
    <alternativeName>
        <fullName evidence="9">L-threonylcarbamoyladenylate synthase</fullName>
    </alternativeName>
    <alternativeName>
        <fullName evidence="9">t(6)A37 threonylcarbamoyladenosine biosynthesis protein TsaC</fullName>
    </alternativeName>
    <alternativeName>
        <fullName evidence="9">tRNA threonylcarbamoyladenosine biosynthesis protein TsaC</fullName>
    </alternativeName>
</protein>
<dbReference type="GO" id="GO:0000049">
    <property type="term" value="F:tRNA binding"/>
    <property type="evidence" value="ECO:0007669"/>
    <property type="project" value="TreeGrafter"/>
</dbReference>
<name>A0A6N7QPM1_9GAMM</name>
<evidence type="ECO:0000256" key="7">
    <source>
        <dbReference type="ARBA" id="ARBA00022840"/>
    </source>
</evidence>
<dbReference type="InterPro" id="IPR017945">
    <property type="entry name" value="DHBP_synth_RibB-like_a/b_dom"/>
</dbReference>
<evidence type="ECO:0000256" key="2">
    <source>
        <dbReference type="ARBA" id="ARBA00022490"/>
    </source>
</evidence>
<comment type="caution">
    <text evidence="11">The sequence shown here is derived from an EMBL/GenBank/DDBJ whole genome shotgun (WGS) entry which is preliminary data.</text>
</comment>
<dbReference type="GO" id="GO:0006450">
    <property type="term" value="P:regulation of translational fidelity"/>
    <property type="evidence" value="ECO:0007669"/>
    <property type="project" value="TreeGrafter"/>
</dbReference>
<dbReference type="InterPro" id="IPR023535">
    <property type="entry name" value="TC-AMP_synthase"/>
</dbReference>
<evidence type="ECO:0000259" key="10">
    <source>
        <dbReference type="PROSITE" id="PS51163"/>
    </source>
</evidence>
<feature type="domain" description="YrdC-like" evidence="10">
    <location>
        <begin position="5"/>
        <end position="185"/>
    </location>
</feature>
<dbReference type="GO" id="GO:0061710">
    <property type="term" value="F:L-threonylcarbamoyladenylate synthase"/>
    <property type="evidence" value="ECO:0007669"/>
    <property type="project" value="UniProtKB-EC"/>
</dbReference>
<evidence type="ECO:0000256" key="3">
    <source>
        <dbReference type="ARBA" id="ARBA00022679"/>
    </source>
</evidence>
<dbReference type="Proteomes" id="UP000433788">
    <property type="component" value="Unassembled WGS sequence"/>
</dbReference>
<dbReference type="GO" id="GO:0002949">
    <property type="term" value="P:tRNA threonylcarbamoyladenosine modification"/>
    <property type="evidence" value="ECO:0007669"/>
    <property type="project" value="UniProtKB-UniRule"/>
</dbReference>
<keyword evidence="5 9" id="KW-0548">Nucleotidyltransferase</keyword>
<comment type="similarity">
    <text evidence="9">Belongs to the SUA5 family. TsaC subfamily.</text>
</comment>
<keyword evidence="4 9" id="KW-0819">tRNA processing</keyword>
<dbReference type="PANTHER" id="PTHR17490:SF18">
    <property type="entry name" value="THREONYLCARBAMOYL-AMP SYNTHASE"/>
    <property type="match status" value="1"/>
</dbReference>
<comment type="subcellular location">
    <subcellularLocation>
        <location evidence="1 9">Cytoplasm</location>
    </subcellularLocation>
</comment>
<keyword evidence="6 9" id="KW-0547">Nucleotide-binding</keyword>
<evidence type="ECO:0000256" key="1">
    <source>
        <dbReference type="ARBA" id="ARBA00004496"/>
    </source>
</evidence>
<organism evidence="11 12">
    <name type="scientific">Spiribacter salilacus</name>
    <dbReference type="NCBI Taxonomy" id="2664894"/>
    <lineage>
        <taxon>Bacteria</taxon>
        <taxon>Pseudomonadati</taxon>
        <taxon>Pseudomonadota</taxon>
        <taxon>Gammaproteobacteria</taxon>
        <taxon>Chromatiales</taxon>
        <taxon>Ectothiorhodospiraceae</taxon>
        <taxon>Spiribacter</taxon>
    </lineage>
</organism>
<evidence type="ECO:0000256" key="6">
    <source>
        <dbReference type="ARBA" id="ARBA00022741"/>
    </source>
</evidence>
<evidence type="ECO:0000313" key="12">
    <source>
        <dbReference type="Proteomes" id="UP000433788"/>
    </source>
</evidence>
<dbReference type="Pfam" id="PF01300">
    <property type="entry name" value="Sua5_yciO_yrdC"/>
    <property type="match status" value="1"/>
</dbReference>
<dbReference type="PANTHER" id="PTHR17490">
    <property type="entry name" value="SUA5"/>
    <property type="match status" value="1"/>
</dbReference>
<comment type="function">
    <text evidence="9">Required for the formation of a threonylcarbamoyl group on adenosine at position 37 (t(6)A37) in tRNAs that read codons beginning with adenine. Catalyzes the conversion of L-threonine, HCO(3)(-)/CO(2) and ATP to give threonylcarbamoyl-AMP (TC-AMP) as the acyladenylate intermediate, with the release of diphosphate.</text>
</comment>
<keyword evidence="7 9" id="KW-0067">ATP-binding</keyword>
<reference evidence="11 12" key="1">
    <citation type="submission" date="2019-11" db="EMBL/GenBank/DDBJ databases">
        <authorList>
            <person name="Zhang X.Y."/>
        </authorList>
    </citation>
    <scope>NUCLEOTIDE SEQUENCE [LARGE SCALE GENOMIC DNA]</scope>
    <source>
        <strain evidence="11 12">C176</strain>
    </source>
</reference>
<dbReference type="GO" id="GO:0005737">
    <property type="term" value="C:cytoplasm"/>
    <property type="evidence" value="ECO:0007669"/>
    <property type="project" value="UniProtKB-SubCell"/>
</dbReference>
<dbReference type="EMBL" id="WJPP01000003">
    <property type="protein sequence ID" value="MRH78341.1"/>
    <property type="molecule type" value="Genomic_DNA"/>
</dbReference>
<sequence length="185" mass="19651">MKPSPIALRRIGALIQAGGIGAYPTEGVYGLGCDPLNEQAIARVIALKGRADDKGLIVIAASQRQLDPFVAWPEGFTLQAGPRPVTWVVPAAEGLPPLLTGGRETIAVRVTNHPPVIALCNAAGMPLVSTSANRSGRPACRYDWQIRKQFRHGVEWILPAKLGNQRGPSEIREAATGRVLRPAGG</sequence>
<gene>
    <name evidence="9" type="primary">tsaC</name>
    <name evidence="11" type="ORF">GH984_06440</name>
</gene>
<keyword evidence="12" id="KW-1185">Reference proteome</keyword>
<evidence type="ECO:0000313" key="11">
    <source>
        <dbReference type="EMBL" id="MRH78341.1"/>
    </source>
</evidence>
<dbReference type="SUPFAM" id="SSF55821">
    <property type="entry name" value="YrdC/RibB"/>
    <property type="match status" value="1"/>
</dbReference>